<dbReference type="Proteomes" id="UP000598360">
    <property type="component" value="Unassembled WGS sequence"/>
</dbReference>
<dbReference type="RefSeq" id="WP_193927972.1">
    <property type="nucleotide sequence ID" value="NZ_JADEYC010000014.1"/>
</dbReference>
<dbReference type="EMBL" id="JADEYC010000014">
    <property type="protein sequence ID" value="MBE9374523.1"/>
    <property type="molecule type" value="Genomic_DNA"/>
</dbReference>
<sequence length="274" mass="28831">MAGEYVFGEATDDDVRLRAQSAVLDPLTARLFDQAGLAPGMRVLDIGSGAGNVALLAAEAVGPRGGVVGIDRDPHVLERARRLAAGAPNVEFRTGDLRSTDGLDVLDGEFDAVVGRLVLAHTPDPVAALGAVTQWVRPGGLVCMHEGDLAHEWTSHATPLWEQVRGWLLEACAAADVDARMGPVLYATFRSAGLPEPDLVLEAPVGGGARTPTFGWSNSVRALLPVLERLGITSAEEAEVETLTERLDAEIVARNGTVLGPLMYGAWCTTPRAG</sequence>
<accession>A0A929BBA5</accession>
<keyword evidence="2" id="KW-0489">Methyltransferase</keyword>
<keyword evidence="2" id="KW-0808">Transferase</keyword>
<dbReference type="Pfam" id="PF13847">
    <property type="entry name" value="Methyltransf_31"/>
    <property type="match status" value="1"/>
</dbReference>
<dbReference type="AlphaFoldDB" id="A0A929BBA5"/>
<proteinExistence type="predicted"/>
<evidence type="ECO:0000259" key="1">
    <source>
        <dbReference type="Pfam" id="PF13847"/>
    </source>
</evidence>
<dbReference type="InterPro" id="IPR029063">
    <property type="entry name" value="SAM-dependent_MTases_sf"/>
</dbReference>
<dbReference type="CDD" id="cd02440">
    <property type="entry name" value="AdoMet_MTases"/>
    <property type="match status" value="1"/>
</dbReference>
<keyword evidence="3" id="KW-1185">Reference proteome</keyword>
<evidence type="ECO:0000313" key="3">
    <source>
        <dbReference type="Proteomes" id="UP000598360"/>
    </source>
</evidence>
<dbReference type="GO" id="GO:0032259">
    <property type="term" value="P:methylation"/>
    <property type="evidence" value="ECO:0007669"/>
    <property type="project" value="UniProtKB-KW"/>
</dbReference>
<organism evidence="2 3">
    <name type="scientific">Saccharopolyspora montiporae</name>
    <dbReference type="NCBI Taxonomy" id="2781240"/>
    <lineage>
        <taxon>Bacteria</taxon>
        <taxon>Bacillati</taxon>
        <taxon>Actinomycetota</taxon>
        <taxon>Actinomycetes</taxon>
        <taxon>Pseudonocardiales</taxon>
        <taxon>Pseudonocardiaceae</taxon>
        <taxon>Saccharopolyspora</taxon>
    </lineage>
</organism>
<dbReference type="SUPFAM" id="SSF53335">
    <property type="entry name" value="S-adenosyl-L-methionine-dependent methyltransferases"/>
    <property type="match status" value="1"/>
</dbReference>
<evidence type="ECO:0000313" key="2">
    <source>
        <dbReference type="EMBL" id="MBE9374523.1"/>
    </source>
</evidence>
<dbReference type="GO" id="GO:0008168">
    <property type="term" value="F:methyltransferase activity"/>
    <property type="evidence" value="ECO:0007669"/>
    <property type="project" value="UniProtKB-KW"/>
</dbReference>
<dbReference type="InterPro" id="IPR025714">
    <property type="entry name" value="Methyltranfer_dom"/>
</dbReference>
<dbReference type="Gene3D" id="3.40.50.150">
    <property type="entry name" value="Vaccinia Virus protein VP39"/>
    <property type="match status" value="1"/>
</dbReference>
<name>A0A929BBA5_9PSEU</name>
<dbReference type="PANTHER" id="PTHR43861">
    <property type="entry name" value="TRANS-ACONITATE 2-METHYLTRANSFERASE-RELATED"/>
    <property type="match status" value="1"/>
</dbReference>
<feature type="domain" description="Methyltransferase" evidence="1">
    <location>
        <begin position="39"/>
        <end position="158"/>
    </location>
</feature>
<gene>
    <name evidence="2" type="ORF">IQ251_08685</name>
</gene>
<comment type="caution">
    <text evidence="2">The sequence shown here is derived from an EMBL/GenBank/DDBJ whole genome shotgun (WGS) entry which is preliminary data.</text>
</comment>
<reference evidence="2" key="1">
    <citation type="submission" date="2020-10" db="EMBL/GenBank/DDBJ databases">
        <title>Diversity and distribution of actinomycetes associated with coral in the coast of Hainan.</title>
        <authorList>
            <person name="Li F."/>
        </authorList>
    </citation>
    <scope>NUCLEOTIDE SEQUENCE</scope>
    <source>
        <strain evidence="2">HNM0983</strain>
    </source>
</reference>
<protein>
    <submittedName>
        <fullName evidence="2">Class I SAM-dependent methyltransferase</fullName>
    </submittedName>
</protein>